<protein>
    <recommendedName>
        <fullName evidence="2">GGDEF domain-containing protein</fullName>
    </recommendedName>
</protein>
<keyword evidence="1" id="KW-0175">Coiled coil</keyword>
<feature type="domain" description="GGDEF" evidence="2">
    <location>
        <begin position="216"/>
        <end position="342"/>
    </location>
</feature>
<evidence type="ECO:0000313" key="3">
    <source>
        <dbReference type="EMBL" id="AJC91486.1"/>
    </source>
</evidence>
<dbReference type="RefSeq" id="WP_039664640.1">
    <property type="nucleotide sequence ID" value="NZ_CP007772.1"/>
</dbReference>
<dbReference type="Pfam" id="PF00990">
    <property type="entry name" value="GGDEF"/>
    <property type="match status" value="1"/>
</dbReference>
<evidence type="ECO:0000259" key="2">
    <source>
        <dbReference type="PROSITE" id="PS50887"/>
    </source>
</evidence>
<dbReference type="InterPro" id="IPR000160">
    <property type="entry name" value="GGDEF_dom"/>
</dbReference>
<dbReference type="KEGG" id="csm:CSUB8521_1682"/>
<dbReference type="NCBIfam" id="TIGR00254">
    <property type="entry name" value="GGDEF"/>
    <property type="match status" value="1"/>
</dbReference>
<dbReference type="InterPro" id="IPR043128">
    <property type="entry name" value="Rev_trsase/Diguanyl_cyclase"/>
</dbReference>
<reference evidence="3 4" key="1">
    <citation type="journal article" date="2014" name="Genome Biol. Evol.">
        <title>Comparative Genomics of the Campylobacter lari Group.</title>
        <authorList>
            <person name="Miller W.G."/>
            <person name="Yee E."/>
            <person name="Chapman M.H."/>
            <person name="Smith T.P."/>
            <person name="Bono J.L."/>
            <person name="Huynh S."/>
            <person name="Parker C.T."/>
            <person name="Vandamme P."/>
            <person name="Luong K."/>
            <person name="Korlach J."/>
        </authorList>
    </citation>
    <scope>NUCLEOTIDE SEQUENCE [LARGE SCALE GENOMIC DNA]</scope>
    <source>
        <strain evidence="3 4">LMG 24374</strain>
    </source>
</reference>
<sequence>MLDDDLFADLNLSSDPTPVKEAPKIQKISGGEFEKFAKSILTELVKDNIPPTPTNYGVYFQKMLEDRPVAFKKKVSEIMEFEQNDDGIKRANIEQEIKKSFSSTSALLQYIAMIYRHLETVKDMLRRRNSELAISTGNLAVSNVIHALEADLSRFSNILDKYSDEIKENFDEVRQTYKHIEEQSDFDSKFGVYNKKYFLENLEKSIESSAKYNYHTSLIFFRVKEGILEQTYTQKEKNAFLKSICRIFSKNVSSSDIVAHCGNNIFVMMISHTNLEKAQEICNKILESLENSNFFLADKEIDVDVEVAVSAVNQDSKSEKLIEKCTQALKNSGKNLEPFVVVEKEK</sequence>
<dbReference type="EMBL" id="CP007772">
    <property type="protein sequence ID" value="AJC91486.1"/>
    <property type="molecule type" value="Genomic_DNA"/>
</dbReference>
<evidence type="ECO:0000256" key="1">
    <source>
        <dbReference type="SAM" id="Coils"/>
    </source>
</evidence>
<feature type="coiled-coil region" evidence="1">
    <location>
        <begin position="145"/>
        <end position="183"/>
    </location>
</feature>
<dbReference type="PROSITE" id="PS50887">
    <property type="entry name" value="GGDEF"/>
    <property type="match status" value="1"/>
</dbReference>
<organism evidence="3 4">
    <name type="scientific">Campylobacter subantarcticus LMG 24374</name>
    <dbReference type="NCBI Taxonomy" id="1388751"/>
    <lineage>
        <taxon>Bacteria</taxon>
        <taxon>Pseudomonadati</taxon>
        <taxon>Campylobacterota</taxon>
        <taxon>Epsilonproteobacteria</taxon>
        <taxon>Campylobacterales</taxon>
        <taxon>Campylobacteraceae</taxon>
        <taxon>Campylobacter</taxon>
    </lineage>
</organism>
<dbReference type="OrthoDB" id="5372407at2"/>
<dbReference type="Proteomes" id="UP000031135">
    <property type="component" value="Chromosome"/>
</dbReference>
<gene>
    <name evidence="3" type="ORF">CSUB8521_1682</name>
</gene>
<evidence type="ECO:0000313" key="4">
    <source>
        <dbReference type="Proteomes" id="UP000031135"/>
    </source>
</evidence>
<name>A0A0A8HBR7_9BACT</name>
<dbReference type="AlphaFoldDB" id="A0A0A8HBR7"/>
<dbReference type="Gene3D" id="3.30.70.270">
    <property type="match status" value="1"/>
</dbReference>
<dbReference type="SUPFAM" id="SSF55073">
    <property type="entry name" value="Nucleotide cyclase"/>
    <property type="match status" value="1"/>
</dbReference>
<dbReference type="HOGENOM" id="CLU_060926_0_0_7"/>
<proteinExistence type="predicted"/>
<accession>A0A0A8HBR7</accession>
<dbReference type="SMART" id="SM00267">
    <property type="entry name" value="GGDEF"/>
    <property type="match status" value="1"/>
</dbReference>
<dbReference type="InterPro" id="IPR029787">
    <property type="entry name" value="Nucleotide_cyclase"/>
</dbReference>